<dbReference type="InterPro" id="IPR003660">
    <property type="entry name" value="HAMP_dom"/>
</dbReference>
<dbReference type="Gene3D" id="1.20.120.1530">
    <property type="match status" value="1"/>
</dbReference>
<sequence length="940" mass="102348">MLKNRKIGSKIIIGIGTMILIISLVIGYTIYNLGLQKNQAESMQDNYLVVLEIATNFNQNINNVMLNSRAYGLSGEQTYYDEAVLGMEAAKSDLATLDDFIQSKNAEEIKASYEEGLQAYNAYNALIEQTHLAYKKMEESKDLLDSAAIVSVDEATKYYNDQINKLHDQISNNDPEEKLLDRNRKIEMITEILNLNNNIRVKNQKGIASRDAAEIRSILNDFDNISLVIDEIEKITMQENNIQQLERIKTATGTYKSNMSIIANLFDELKSVGEKRLEIGNNLTAVAASIAQEGMQETKTGAIETIKAVNATTQVLLYGFVFALITGIVFNIYIVKSLVKGINQVTFAAQTLATGDVEVELVANSKDEVGVMTVAFIDMVDNIKAQAEIARLIAEGDRNIEVNIKSDKDVLNLNLKRAVESLNLLLNETDMLTQAVLKGELNKRGKEGMLTGVWNDLILGINQLIEAFVVPINFTNDYITDIGNGIIPEKITDTYYGDFNNIKVSINKCLDGISGLVKDTNTLIEAAKKGDLNYRADETRHLGDYKKIIMGVNETLDAVIEPVRESATVLAEVAEGNLGIRVKGDYKGDHAAIKNALNTTIDSLVSYINEIAHVLARMSDGDFTVNVRIDFKGDFIKIKMALETILESFNSVLGEIGIAAEQVNTGANQVSASSQSLSQGSTEQASAIEEITAAITQVAEQTKENAVSANKANDLSVTAKDGAIVGNSRMNEMITAMKDINDSSNNISKIIKVIDEIAFQTNILALNAAVEAARAGEHGKGFAVVAEEVRNLAARSANAAKETTDLIENSISKVTSGTEIANNTAVALNEIVEGVTKVAELVSNIANASNEQATAIAQINEGVNQVSDVTQNNTATAEESAAASEEMSAQAEMLRDMISKFILVGNKGQKKMKQVVSQEAPKILPKEKIINLDDGEFGKY</sequence>
<evidence type="ECO:0000256" key="3">
    <source>
        <dbReference type="PROSITE-ProRule" id="PRU00284"/>
    </source>
</evidence>
<dbReference type="InterPro" id="IPR004089">
    <property type="entry name" value="MCPsignal_dom"/>
</dbReference>
<dbReference type="PROSITE" id="PS50885">
    <property type="entry name" value="HAMP"/>
    <property type="match status" value="2"/>
</dbReference>
<keyword evidence="4" id="KW-0472">Membrane</keyword>
<evidence type="ECO:0000259" key="5">
    <source>
        <dbReference type="PROSITE" id="PS50111"/>
    </source>
</evidence>
<dbReference type="Proteomes" id="UP000614200">
    <property type="component" value="Unassembled WGS sequence"/>
</dbReference>
<keyword evidence="8" id="KW-1185">Reference proteome</keyword>
<dbReference type="EMBL" id="JADKNH010000006">
    <property type="protein sequence ID" value="MBF4693792.1"/>
    <property type="molecule type" value="Genomic_DNA"/>
</dbReference>
<evidence type="ECO:0000256" key="1">
    <source>
        <dbReference type="ARBA" id="ARBA00022500"/>
    </source>
</evidence>
<dbReference type="Pfam" id="PF00015">
    <property type="entry name" value="MCPsignal"/>
    <property type="match status" value="1"/>
</dbReference>
<dbReference type="InterPro" id="IPR051310">
    <property type="entry name" value="MCP_chemotaxis"/>
</dbReference>
<comment type="caution">
    <text evidence="7">The sequence shown here is derived from an EMBL/GenBank/DDBJ whole genome shotgun (WGS) entry which is preliminary data.</text>
</comment>
<dbReference type="PANTHER" id="PTHR43531:SF11">
    <property type="entry name" value="METHYL-ACCEPTING CHEMOTAXIS PROTEIN 3"/>
    <property type="match status" value="1"/>
</dbReference>
<comment type="similarity">
    <text evidence="2">Belongs to the methyl-accepting chemotaxis (MCP) protein family.</text>
</comment>
<feature type="domain" description="Methyl-accepting transducer" evidence="5">
    <location>
        <begin position="659"/>
        <end position="888"/>
    </location>
</feature>
<evidence type="ECO:0000259" key="6">
    <source>
        <dbReference type="PROSITE" id="PS50885"/>
    </source>
</evidence>
<evidence type="ECO:0000256" key="2">
    <source>
        <dbReference type="ARBA" id="ARBA00029447"/>
    </source>
</evidence>
<dbReference type="PROSITE" id="PS50111">
    <property type="entry name" value="CHEMOTAXIS_TRANSDUC_2"/>
    <property type="match status" value="1"/>
</dbReference>
<feature type="transmembrane region" description="Helical" evidence="4">
    <location>
        <begin position="12"/>
        <end position="31"/>
    </location>
</feature>
<name>A0ABR9ZTL4_9FIRM</name>
<dbReference type="RefSeq" id="WP_194702025.1">
    <property type="nucleotide sequence ID" value="NZ_JADKNH010000006.1"/>
</dbReference>
<dbReference type="PANTHER" id="PTHR43531">
    <property type="entry name" value="PROTEIN ICFG"/>
    <property type="match status" value="1"/>
</dbReference>
<dbReference type="SUPFAM" id="SSF158472">
    <property type="entry name" value="HAMP domain-like"/>
    <property type="match status" value="1"/>
</dbReference>
<dbReference type="SUPFAM" id="SSF58104">
    <property type="entry name" value="Methyl-accepting chemotaxis protein (MCP) signaling domain"/>
    <property type="match status" value="1"/>
</dbReference>
<evidence type="ECO:0000256" key="4">
    <source>
        <dbReference type="SAM" id="Phobius"/>
    </source>
</evidence>
<dbReference type="Pfam" id="PF18947">
    <property type="entry name" value="HAMP_2"/>
    <property type="match status" value="2"/>
</dbReference>
<gene>
    <name evidence="7" type="ORF">ISU02_11695</name>
</gene>
<evidence type="ECO:0000313" key="7">
    <source>
        <dbReference type="EMBL" id="MBF4693792.1"/>
    </source>
</evidence>
<reference evidence="7 8" key="1">
    <citation type="submission" date="2020-11" db="EMBL/GenBank/DDBJ databases">
        <title>Fusibacter basophilias sp. nov.</title>
        <authorList>
            <person name="Qiu D."/>
        </authorList>
    </citation>
    <scope>NUCLEOTIDE SEQUENCE [LARGE SCALE GENOMIC DNA]</scope>
    <source>
        <strain evidence="7 8">Q10-2</strain>
    </source>
</reference>
<dbReference type="SMART" id="SM00283">
    <property type="entry name" value="MA"/>
    <property type="match status" value="1"/>
</dbReference>
<feature type="domain" description="HAMP" evidence="6">
    <location>
        <begin position="336"/>
        <end position="388"/>
    </location>
</feature>
<keyword evidence="4" id="KW-1133">Transmembrane helix</keyword>
<feature type="transmembrane region" description="Helical" evidence="4">
    <location>
        <begin position="315"/>
        <end position="334"/>
    </location>
</feature>
<proteinExistence type="inferred from homology"/>
<dbReference type="Pfam" id="PF00672">
    <property type="entry name" value="HAMP"/>
    <property type="match status" value="1"/>
</dbReference>
<dbReference type="Gene3D" id="1.10.287.950">
    <property type="entry name" value="Methyl-accepting chemotaxis protein"/>
    <property type="match status" value="1"/>
</dbReference>
<keyword evidence="1" id="KW-0145">Chemotaxis</keyword>
<dbReference type="SMART" id="SM00304">
    <property type="entry name" value="HAMP"/>
    <property type="match status" value="2"/>
</dbReference>
<dbReference type="CDD" id="cd11386">
    <property type="entry name" value="MCP_signal"/>
    <property type="match status" value="1"/>
</dbReference>
<organism evidence="7 8">
    <name type="scientific">Fusibacter ferrireducens</name>
    <dbReference type="NCBI Taxonomy" id="2785058"/>
    <lineage>
        <taxon>Bacteria</taxon>
        <taxon>Bacillati</taxon>
        <taxon>Bacillota</taxon>
        <taxon>Clostridia</taxon>
        <taxon>Eubacteriales</taxon>
        <taxon>Eubacteriales Family XII. Incertae Sedis</taxon>
        <taxon>Fusibacter</taxon>
    </lineage>
</organism>
<feature type="domain" description="HAMP" evidence="6">
    <location>
        <begin position="557"/>
        <end position="609"/>
    </location>
</feature>
<evidence type="ECO:0000313" key="8">
    <source>
        <dbReference type="Proteomes" id="UP000614200"/>
    </source>
</evidence>
<accession>A0ABR9ZTL4</accession>
<dbReference type="CDD" id="cd06225">
    <property type="entry name" value="HAMP"/>
    <property type="match status" value="1"/>
</dbReference>
<keyword evidence="4" id="KW-0812">Transmembrane</keyword>
<protein>
    <submittedName>
        <fullName evidence="7">Methyl-accepting chemotaxis protein</fullName>
    </submittedName>
</protein>
<dbReference type="Gene3D" id="6.10.340.10">
    <property type="match status" value="1"/>
</dbReference>
<keyword evidence="3" id="KW-0807">Transducer</keyword>